<name>A0AAW2PDG9_9LAMI</name>
<dbReference type="AlphaFoldDB" id="A0AAW2PDG9"/>
<dbReference type="PANTHER" id="PTHR34222">
    <property type="entry name" value="GAG_PRE-INTEGRS DOMAIN-CONTAINING PROTEIN"/>
    <property type="match status" value="1"/>
</dbReference>
<sequence>MVVSWILNSISNDIAEAFLYTTSARELWLDLETRFGKSNGHLLYKIQREIASMSQENLSVTIYFTKLKKLWDELGSLSPLPSHSCGTSRELAKRDTSNQLIQSLMGFNEAYDHVPSQILLMDPLSTIGKACSMILREEKQREVHSEFTSFDKEGAMAARFGDTRRQGFNRGSPKKKGFLEKKQLHCEHCKMIEHTRKNCFKLKGDVCLLKGKSVFTQLLVGVKFSSEAGAAIQDASRYGTLIGRLLYLGFTRPHVSHAEQQLSLFVQHPLSTALRCCVALG</sequence>
<dbReference type="PANTHER" id="PTHR34222:SF99">
    <property type="entry name" value="PROTEIN, PUTATIVE-RELATED"/>
    <property type="match status" value="1"/>
</dbReference>
<accession>A0AAW2PDG9</accession>
<evidence type="ECO:0000313" key="1">
    <source>
        <dbReference type="EMBL" id="KAL0354257.1"/>
    </source>
</evidence>
<proteinExistence type="predicted"/>
<dbReference type="EMBL" id="JACGWK010000005">
    <property type="protein sequence ID" value="KAL0354257.1"/>
    <property type="molecule type" value="Genomic_DNA"/>
</dbReference>
<organism evidence="1">
    <name type="scientific">Sesamum angustifolium</name>
    <dbReference type="NCBI Taxonomy" id="2727405"/>
    <lineage>
        <taxon>Eukaryota</taxon>
        <taxon>Viridiplantae</taxon>
        <taxon>Streptophyta</taxon>
        <taxon>Embryophyta</taxon>
        <taxon>Tracheophyta</taxon>
        <taxon>Spermatophyta</taxon>
        <taxon>Magnoliopsida</taxon>
        <taxon>eudicotyledons</taxon>
        <taxon>Gunneridae</taxon>
        <taxon>Pentapetalae</taxon>
        <taxon>asterids</taxon>
        <taxon>lamiids</taxon>
        <taxon>Lamiales</taxon>
        <taxon>Pedaliaceae</taxon>
        <taxon>Sesamum</taxon>
    </lineage>
</organism>
<evidence type="ECO:0008006" key="2">
    <source>
        <dbReference type="Google" id="ProtNLM"/>
    </source>
</evidence>
<protein>
    <recommendedName>
        <fullName evidence="2">Retrotransposon gag domain-containing protein</fullName>
    </recommendedName>
</protein>
<gene>
    <name evidence="1" type="ORF">Sangu_1007000</name>
</gene>
<reference evidence="1" key="1">
    <citation type="submission" date="2020-06" db="EMBL/GenBank/DDBJ databases">
        <authorList>
            <person name="Li T."/>
            <person name="Hu X."/>
            <person name="Zhang T."/>
            <person name="Song X."/>
            <person name="Zhang H."/>
            <person name="Dai N."/>
            <person name="Sheng W."/>
            <person name="Hou X."/>
            <person name="Wei L."/>
        </authorList>
    </citation>
    <scope>NUCLEOTIDE SEQUENCE</scope>
    <source>
        <strain evidence="1">G01</strain>
        <tissue evidence="1">Leaf</tissue>
    </source>
</reference>
<reference evidence="1" key="2">
    <citation type="journal article" date="2024" name="Plant">
        <title>Genomic evolution and insights into agronomic trait innovations of Sesamum species.</title>
        <authorList>
            <person name="Miao H."/>
            <person name="Wang L."/>
            <person name="Qu L."/>
            <person name="Liu H."/>
            <person name="Sun Y."/>
            <person name="Le M."/>
            <person name="Wang Q."/>
            <person name="Wei S."/>
            <person name="Zheng Y."/>
            <person name="Lin W."/>
            <person name="Duan Y."/>
            <person name="Cao H."/>
            <person name="Xiong S."/>
            <person name="Wang X."/>
            <person name="Wei L."/>
            <person name="Li C."/>
            <person name="Ma Q."/>
            <person name="Ju M."/>
            <person name="Zhao R."/>
            <person name="Li G."/>
            <person name="Mu C."/>
            <person name="Tian Q."/>
            <person name="Mei H."/>
            <person name="Zhang T."/>
            <person name="Gao T."/>
            <person name="Zhang H."/>
        </authorList>
    </citation>
    <scope>NUCLEOTIDE SEQUENCE</scope>
    <source>
        <strain evidence="1">G01</strain>
    </source>
</reference>
<comment type="caution">
    <text evidence="1">The sequence shown here is derived from an EMBL/GenBank/DDBJ whole genome shotgun (WGS) entry which is preliminary data.</text>
</comment>